<keyword evidence="3" id="KW-0597">Phosphoprotein</keyword>
<reference evidence="10 11" key="2">
    <citation type="journal article" date="2014" name="Genome Announc.">
        <title>Complete Genome Sequence of the Subsurface, Mesophilic Sulfate-Reducing Bacterium Desulfovibrio aespoeensis Aspo-2.</title>
        <authorList>
            <person name="Pedersen K."/>
            <person name="Bengtsson A."/>
            <person name="Edlund J."/>
            <person name="Rabe L."/>
            <person name="Hazen T."/>
            <person name="Chakraborty R."/>
            <person name="Goodwin L."/>
            <person name="Shapiro N."/>
        </authorList>
    </citation>
    <scope>NUCLEOTIDE SEQUENCE [LARGE SCALE GENOMIC DNA]</scope>
    <source>
        <strain evidence="11">ATCC 700646 / DSM 10631 / Aspo-2</strain>
    </source>
</reference>
<dbReference type="eggNOG" id="COG2205">
    <property type="taxonomic scope" value="Bacteria"/>
</dbReference>
<keyword evidence="10" id="KW-0067">ATP-binding</keyword>
<gene>
    <name evidence="10" type="ordered locus">Daes_3316</name>
</gene>
<dbReference type="PANTHER" id="PTHR43711:SF30">
    <property type="entry name" value="HISTIDINE KINASE"/>
    <property type="match status" value="1"/>
</dbReference>
<dbReference type="Pfam" id="PF02518">
    <property type="entry name" value="HATPase_c"/>
    <property type="match status" value="1"/>
</dbReference>
<dbReference type="Gene3D" id="3.40.50.2300">
    <property type="match status" value="2"/>
</dbReference>
<reference evidence="11" key="1">
    <citation type="submission" date="2010-12" db="EMBL/GenBank/DDBJ databases">
        <title>Complete sequence of Desulfovibrio aespoeensis Aspo-2.</title>
        <authorList>
            <consortium name="US DOE Joint Genome Institute"/>
            <person name="Lucas S."/>
            <person name="Copeland A."/>
            <person name="Lapidus A."/>
            <person name="Cheng J.-F."/>
            <person name="Goodwin L."/>
            <person name="Pitluck S."/>
            <person name="Chertkov O."/>
            <person name="Misra M."/>
            <person name="Detter J.C."/>
            <person name="Han C."/>
            <person name="Tapia R."/>
            <person name="Land M."/>
            <person name="Hauser L."/>
            <person name="Kyrpides N."/>
            <person name="Ivanova N."/>
            <person name="Ovchinnikova G."/>
            <person name="Pedersen K."/>
            <person name="Jagevall S."/>
            <person name="Hazen T."/>
            <person name="Woyke T."/>
        </authorList>
    </citation>
    <scope>NUCLEOTIDE SEQUENCE [LARGE SCALE GENOMIC DNA]</scope>
    <source>
        <strain evidence="11">ATCC 700646 / DSM 10631 / Aspo-2</strain>
    </source>
</reference>
<keyword evidence="10" id="KW-0547">Nucleotide-binding</keyword>
<evidence type="ECO:0000313" key="10">
    <source>
        <dbReference type="EMBL" id="ADU64304.1"/>
    </source>
</evidence>
<dbReference type="HOGENOM" id="CLU_000445_89_20_7"/>
<keyword evidence="5" id="KW-0418">Kinase</keyword>
<keyword evidence="4" id="KW-0808">Transferase</keyword>
<dbReference type="EC" id="2.7.13.3" evidence="2"/>
<dbReference type="PANTHER" id="PTHR43711">
    <property type="entry name" value="TWO-COMPONENT HISTIDINE KINASE"/>
    <property type="match status" value="1"/>
</dbReference>
<dbReference type="Gene3D" id="1.10.287.130">
    <property type="match status" value="1"/>
</dbReference>
<dbReference type="PRINTS" id="PR00344">
    <property type="entry name" value="BCTRLSENSOR"/>
</dbReference>
<keyword evidence="11" id="KW-1185">Reference proteome</keyword>
<dbReference type="InterPro" id="IPR005467">
    <property type="entry name" value="His_kinase_dom"/>
</dbReference>
<name>E6VSG1_PSEA9</name>
<dbReference type="CDD" id="cd16922">
    <property type="entry name" value="HATPase_EvgS-ArcB-TorS-like"/>
    <property type="match status" value="1"/>
</dbReference>
<feature type="signal peptide" evidence="8">
    <location>
        <begin position="1"/>
        <end position="41"/>
    </location>
</feature>
<evidence type="ECO:0000256" key="1">
    <source>
        <dbReference type="ARBA" id="ARBA00000085"/>
    </source>
</evidence>
<feature type="transmembrane region" description="Helical" evidence="7">
    <location>
        <begin position="371"/>
        <end position="390"/>
    </location>
</feature>
<dbReference type="InterPro" id="IPR003661">
    <property type="entry name" value="HisK_dim/P_dom"/>
</dbReference>
<protein>
    <recommendedName>
        <fullName evidence="2">histidine kinase</fullName>
        <ecNumber evidence="2">2.7.13.3</ecNumber>
    </recommendedName>
</protein>
<dbReference type="PROSITE" id="PS50109">
    <property type="entry name" value="HIS_KIN"/>
    <property type="match status" value="1"/>
</dbReference>
<dbReference type="OrthoDB" id="5385971at2"/>
<dbReference type="Pfam" id="PF00512">
    <property type="entry name" value="HisKA"/>
    <property type="match status" value="1"/>
</dbReference>
<dbReference type="GO" id="GO:0000155">
    <property type="term" value="F:phosphorelay sensor kinase activity"/>
    <property type="evidence" value="ECO:0007669"/>
    <property type="project" value="InterPro"/>
</dbReference>
<dbReference type="STRING" id="643562.Daes_3316"/>
<dbReference type="InterPro" id="IPR036890">
    <property type="entry name" value="HATPase_C_sf"/>
</dbReference>
<dbReference type="Proteomes" id="UP000002191">
    <property type="component" value="Chromosome"/>
</dbReference>
<evidence type="ECO:0000256" key="7">
    <source>
        <dbReference type="SAM" id="Phobius"/>
    </source>
</evidence>
<dbReference type="GO" id="GO:0005524">
    <property type="term" value="F:ATP binding"/>
    <property type="evidence" value="ECO:0007669"/>
    <property type="project" value="UniProtKB-KW"/>
</dbReference>
<evidence type="ECO:0000259" key="9">
    <source>
        <dbReference type="PROSITE" id="PS50109"/>
    </source>
</evidence>
<dbReference type="FunFam" id="3.30.565.10:FF:000006">
    <property type="entry name" value="Sensor histidine kinase WalK"/>
    <property type="match status" value="1"/>
</dbReference>
<dbReference type="Gene3D" id="3.30.565.10">
    <property type="entry name" value="Histidine kinase-like ATPase, C-terminal domain"/>
    <property type="match status" value="1"/>
</dbReference>
<evidence type="ECO:0000256" key="5">
    <source>
        <dbReference type="ARBA" id="ARBA00022777"/>
    </source>
</evidence>
<dbReference type="SUPFAM" id="SSF55874">
    <property type="entry name" value="ATPase domain of HSP90 chaperone/DNA topoisomerase II/histidine kinase"/>
    <property type="match status" value="1"/>
</dbReference>
<evidence type="ECO:0000313" key="11">
    <source>
        <dbReference type="Proteomes" id="UP000002191"/>
    </source>
</evidence>
<organism evidence="10 11">
    <name type="scientific">Pseudodesulfovibrio aespoeensis (strain ATCC 700646 / DSM 10631 / Aspo-2)</name>
    <name type="common">Desulfovibrio aespoeensis</name>
    <dbReference type="NCBI Taxonomy" id="643562"/>
    <lineage>
        <taxon>Bacteria</taxon>
        <taxon>Pseudomonadati</taxon>
        <taxon>Thermodesulfobacteriota</taxon>
        <taxon>Desulfovibrionia</taxon>
        <taxon>Desulfovibrionales</taxon>
        <taxon>Desulfovibrionaceae</taxon>
    </lineage>
</organism>
<keyword evidence="7" id="KW-1133">Transmembrane helix</keyword>
<feature type="domain" description="Histidine kinase" evidence="9">
    <location>
        <begin position="447"/>
        <end position="688"/>
    </location>
</feature>
<dbReference type="InterPro" id="IPR003594">
    <property type="entry name" value="HATPase_dom"/>
</dbReference>
<proteinExistence type="predicted"/>
<dbReference type="InterPro" id="IPR004358">
    <property type="entry name" value="Sig_transdc_His_kin-like_C"/>
</dbReference>
<keyword evidence="8" id="KW-0732">Signal</keyword>
<dbReference type="SMART" id="SM00388">
    <property type="entry name" value="HisKA"/>
    <property type="match status" value="1"/>
</dbReference>
<comment type="catalytic activity">
    <reaction evidence="1">
        <text>ATP + protein L-histidine = ADP + protein N-phospho-L-histidine.</text>
        <dbReference type="EC" id="2.7.13.3"/>
    </reaction>
</comment>
<dbReference type="eggNOG" id="COG2984">
    <property type="taxonomic scope" value="Bacteria"/>
</dbReference>
<keyword evidence="7" id="KW-0812">Transmembrane</keyword>
<dbReference type="SUPFAM" id="SSF47384">
    <property type="entry name" value="Homodimeric domain of signal transducing histidine kinase"/>
    <property type="match status" value="1"/>
</dbReference>
<evidence type="ECO:0000256" key="6">
    <source>
        <dbReference type="ARBA" id="ARBA00023012"/>
    </source>
</evidence>
<dbReference type="KEGG" id="das:Daes_3316"/>
<dbReference type="EMBL" id="CP002431">
    <property type="protein sequence ID" value="ADU64304.1"/>
    <property type="molecule type" value="Genomic_DNA"/>
</dbReference>
<dbReference type="CDD" id="cd00082">
    <property type="entry name" value="HisKA"/>
    <property type="match status" value="1"/>
</dbReference>
<keyword evidence="6" id="KW-0902">Two-component regulatory system</keyword>
<dbReference type="InterPro" id="IPR050736">
    <property type="entry name" value="Sensor_HK_Regulatory"/>
</dbReference>
<sequence precursor="true">MMHSWRIAPFPATCRRSFCAVALLWCLALLAPALGPGPAQAHHEYRILLLNSYSQTLSWTADITRGVEQTLAGQQYPVSLHVEFMDTKNIHTPEYLDLLVRQYRLKYANTHFDVIITSDDNAAVFALAHRRELFGDAPMVFCGVNDEALLANGRYSNVTGVFEAVDIAGTIGAIFALQPGVKTIHLVSDETTTGRINRAATERVLPRFAGRAEFSWVGETSMAELETLLASLPQDHACLLVSYNLDRLGRWYTYGEAMEHLSMAFAVPMYGFWDFFLGNGQVTGKPGEPAGFVGGVLASGHHQGALAATMAARIMAGEQADDIPVMAQSANRPMFDYAVMKKYGLDPDLVPSGSIVVNKPLSMIDRYRFEIAAICLVMVVMLAAILLLLANIRARRLAEAELARFNRSLEEIIEERTAELVERSLDLEQANAALTKLDELKTAVLNTVSHDLRTPLTSVLGFSKLIDRDFNRHFLPLAMEGGSECSAPDDLRAKGERIRANLAIIEQEGGRLTRLVNDFLDLSKLESGGAIWNDAPLDPAPLIERAVPVLRGYFTDPAVTFEIDVAGPLPRITADPDRLLQVLGNLVGNGAKFTSRGTVRLSASATDQGWLRVAVSDTGVGIPPEHLARVFETFYQVRGDTTNGHDMRGSGMGLAICRRIVGRYGGTLTAQSTPGQGSVFIFTLPPSP</sequence>
<accession>E6VSG1</accession>
<dbReference type="InterPro" id="IPR036097">
    <property type="entry name" value="HisK_dim/P_sf"/>
</dbReference>
<evidence type="ECO:0000256" key="3">
    <source>
        <dbReference type="ARBA" id="ARBA00022553"/>
    </source>
</evidence>
<feature type="chain" id="PRO_5003214081" description="histidine kinase" evidence="8">
    <location>
        <begin position="42"/>
        <end position="688"/>
    </location>
</feature>
<evidence type="ECO:0000256" key="2">
    <source>
        <dbReference type="ARBA" id="ARBA00012438"/>
    </source>
</evidence>
<evidence type="ECO:0000256" key="8">
    <source>
        <dbReference type="SAM" id="SignalP"/>
    </source>
</evidence>
<keyword evidence="7" id="KW-0472">Membrane</keyword>
<dbReference type="AlphaFoldDB" id="E6VSG1"/>
<dbReference type="SMART" id="SM00387">
    <property type="entry name" value="HATPase_c"/>
    <property type="match status" value="1"/>
</dbReference>
<evidence type="ECO:0000256" key="4">
    <source>
        <dbReference type="ARBA" id="ARBA00022679"/>
    </source>
</evidence>
<dbReference type="RefSeq" id="WP_013516198.1">
    <property type="nucleotide sequence ID" value="NC_014844.1"/>
</dbReference>